<dbReference type="Gene3D" id="3.40.50.2000">
    <property type="entry name" value="Glycogen Phosphorylase B"/>
    <property type="match status" value="1"/>
</dbReference>
<dbReference type="EMBL" id="JQNX01000003">
    <property type="protein sequence ID" value="KIE58649.1"/>
    <property type="molecule type" value="Genomic_DNA"/>
</dbReference>
<keyword evidence="4 7" id="KW-0808">Transferase</keyword>
<proteinExistence type="inferred from homology"/>
<evidence type="ECO:0000313" key="7">
    <source>
        <dbReference type="EMBL" id="QDQ41965.1"/>
    </source>
</evidence>
<evidence type="ECO:0000313" key="8">
    <source>
        <dbReference type="Proteomes" id="UP000031594"/>
    </source>
</evidence>
<dbReference type="InterPro" id="IPR009695">
    <property type="entry name" value="Diacylglyc_glucosyltr_N"/>
</dbReference>
<dbReference type="GO" id="GO:0016758">
    <property type="term" value="F:hexosyltransferase activity"/>
    <property type="evidence" value="ECO:0007669"/>
    <property type="project" value="InterPro"/>
</dbReference>
<keyword evidence="8" id="KW-1185">Reference proteome</keyword>
<dbReference type="EMBL" id="CP037899">
    <property type="protein sequence ID" value="QDQ41965.1"/>
    <property type="molecule type" value="Genomic_DNA"/>
</dbReference>
<dbReference type="InterPro" id="IPR003141">
    <property type="entry name" value="Pol/His_phosphatase_N"/>
</dbReference>
<dbReference type="Pfam" id="PF06925">
    <property type="entry name" value="MGDG_synth"/>
    <property type="match status" value="1"/>
</dbReference>
<reference evidence="7" key="2">
    <citation type="journal article" date="2019" name="BMC Genomics">
        <title>Complete genome sequence analysis of the thermoacidophilic verrucomicrobial methanotroph 'Candidatus Methylacidiphilum kamchatkense' strain Kam1 and comparison with its closest relatives.</title>
        <authorList>
            <person name="Kruse T."/>
            <person name="Ratnadevi C.M."/>
            <person name="Erikstad H.A."/>
            <person name="Birkeland N.K."/>
        </authorList>
    </citation>
    <scope>NUCLEOTIDE SEQUENCE</scope>
    <source>
        <strain evidence="7">Kam1</strain>
    </source>
</reference>
<dbReference type="AlphaFoldDB" id="A0A0C1UQM4"/>
<evidence type="ECO:0000259" key="5">
    <source>
        <dbReference type="SMART" id="SM00481"/>
    </source>
</evidence>
<evidence type="ECO:0000313" key="9">
    <source>
        <dbReference type="Proteomes" id="UP000315925"/>
    </source>
</evidence>
<dbReference type="Gene3D" id="3.20.20.140">
    <property type="entry name" value="Metal-dependent hydrolases"/>
    <property type="match status" value="1"/>
</dbReference>
<dbReference type="CDD" id="cd12111">
    <property type="entry name" value="PHP_HisPPase_Thermotoga_like"/>
    <property type="match status" value="1"/>
</dbReference>
<dbReference type="InterPro" id="IPR007235">
    <property type="entry name" value="Glyco_trans_28_C"/>
</dbReference>
<gene>
    <name evidence="6" type="ORF">A946_04165</name>
    <name evidence="7" type="ORF">kam1_719</name>
</gene>
<reference evidence="9" key="3">
    <citation type="submission" date="2019-03" db="EMBL/GenBank/DDBJ databases">
        <title>Complete genome of Methylacidiphilum kamchatkense Kam1.</title>
        <authorList>
            <person name="Kruse T."/>
            <person name="Murarilal Ratnadevi C."/>
            <person name="Erikstad H.-A."/>
            <person name="Birkeland N.-K."/>
        </authorList>
    </citation>
    <scope>NUCLEOTIDE SEQUENCE [LARGE SCALE GENOMIC DNA]</scope>
    <source>
        <strain evidence="9">kam1</strain>
    </source>
</reference>
<dbReference type="KEGG" id="mkc:kam1_719"/>
<dbReference type="PANTHER" id="PTHR43025:SF3">
    <property type="entry name" value="MONOGALACTOSYLDIACYLGLYCEROL SYNTHASE 1, CHLOROPLASTIC"/>
    <property type="match status" value="1"/>
</dbReference>
<dbReference type="OrthoDB" id="9815663at2"/>
<dbReference type="InterPro" id="IPR004013">
    <property type="entry name" value="PHP_dom"/>
</dbReference>
<dbReference type="InterPro" id="IPR016195">
    <property type="entry name" value="Pol/histidinol_Pase-like"/>
</dbReference>
<evidence type="ECO:0000256" key="2">
    <source>
        <dbReference type="ARBA" id="ARBA00006962"/>
    </source>
</evidence>
<comment type="subcellular location">
    <subcellularLocation>
        <location evidence="1">Membrane</location>
    </subcellularLocation>
</comment>
<dbReference type="RefSeq" id="WP_039721124.1">
    <property type="nucleotide sequence ID" value="NZ_CP037899.1"/>
</dbReference>
<dbReference type="Pfam" id="PF02811">
    <property type="entry name" value="PHP"/>
    <property type="match status" value="1"/>
</dbReference>
<dbReference type="SMART" id="SM00481">
    <property type="entry name" value="POLIIIAc"/>
    <property type="match status" value="1"/>
</dbReference>
<dbReference type="STRING" id="1202785.A946_04165"/>
<comment type="similarity">
    <text evidence="2">Belongs to the glycosyltransferase 28 family.</text>
</comment>
<dbReference type="GO" id="GO:0016020">
    <property type="term" value="C:membrane"/>
    <property type="evidence" value="ECO:0007669"/>
    <property type="project" value="UniProtKB-SubCell"/>
</dbReference>
<dbReference type="PANTHER" id="PTHR43025">
    <property type="entry name" value="MONOGALACTOSYLDIACYLGLYCEROL SYNTHASE"/>
    <property type="match status" value="1"/>
</dbReference>
<protein>
    <submittedName>
        <fullName evidence="7">UDP-N-acetylglucosamine:LPS N-acetylglucosamine transferase</fullName>
    </submittedName>
</protein>
<accession>A0A0C1UQM4</accession>
<name>A0A0C1UQM4_9BACT</name>
<dbReference type="Proteomes" id="UP000315925">
    <property type="component" value="Chromosome"/>
</dbReference>
<sequence length="645" mass="73812">MKRILILTAGFGEGHNTAARNIQEAIEHLEPDEAIVDRIDLFDTCYGKFSDLLRQGYLTAINRAPLIWRGIYSIFDRTSFIEDVLVAFAKMKQALDWLLREMQPDVVLSTYPFYNFLIEEIFKDGKEKNFVQITVITDSITVNSFWYRSWSDYFVVPNKDTASILKSAGIAEERILEFGFPVQLEFLEYAQNSMPLEPLQQPKILYIINSGRKKASKIIDQLLSRKNWEATIVVGKDEKLFCNIADHVKGFEERIKVLGWTDKIPELLLSHHVVISKAGGATVQEAIAACCPMIIPQVVPGQEEGNYEFLRRYEVACFAEKPSDIGSALDFLFENEAKHWKKLKNNLKKISKPDSSLKIAQFVLEQSVLEIASSRVFPFPGKRLENIHFSVTQAKSSQALLCDFHIHSTYSDGRLSIGEIVDFYGQRGFDCICVTDHLVDRKRLIGKFCELTGLVLTPTKVGEYFETIEKEKKRAWKKYEMILFCGIEFNKDGYSPKTSAHLLGIDLKSPIDPCLSLKDIIAEIHKQNGLAVASHPHIFQSVWGPNTLFLWENQEEYAPLLDAWEVANRYDLFSPIGLKKLPFIANSDFHKPKHIHSWKTILHCAKDADEIKECIRSNRNVAITLYRDHKFGTIFQKKDIELEIA</sequence>
<reference evidence="6 8" key="1">
    <citation type="submission" date="2014-08" db="EMBL/GenBank/DDBJ databases">
        <title>Methylacidiphilum kamchatkense strain Kam1 draft genome sequence.</title>
        <authorList>
            <person name="Birkeland N.-K."/>
            <person name="Erikstad H.A."/>
        </authorList>
    </citation>
    <scope>NUCLEOTIDE SEQUENCE [LARGE SCALE GENOMIC DNA]</scope>
    <source>
        <strain evidence="6 8">Kam1</strain>
    </source>
</reference>
<dbReference type="InterPro" id="IPR050519">
    <property type="entry name" value="Glycosyltransf_28_UgtP"/>
</dbReference>
<dbReference type="SUPFAM" id="SSF89550">
    <property type="entry name" value="PHP domain-like"/>
    <property type="match status" value="1"/>
</dbReference>
<keyword evidence="3" id="KW-0328">Glycosyltransferase</keyword>
<evidence type="ECO:0000313" key="6">
    <source>
        <dbReference type="EMBL" id="KIE58649.1"/>
    </source>
</evidence>
<organism evidence="7 9">
    <name type="scientific">Methylacidiphilum kamchatkense Kam1</name>
    <dbReference type="NCBI Taxonomy" id="1202785"/>
    <lineage>
        <taxon>Bacteria</taxon>
        <taxon>Pseudomonadati</taxon>
        <taxon>Verrucomicrobiota</taxon>
        <taxon>Methylacidiphilae</taxon>
        <taxon>Methylacidiphilales</taxon>
        <taxon>Methylacidiphilaceae</taxon>
        <taxon>Methylacidiphilum (ex Ratnadevi et al. 2023)</taxon>
    </lineage>
</organism>
<evidence type="ECO:0000256" key="3">
    <source>
        <dbReference type="ARBA" id="ARBA00022676"/>
    </source>
</evidence>
<evidence type="ECO:0000256" key="1">
    <source>
        <dbReference type="ARBA" id="ARBA00004370"/>
    </source>
</evidence>
<dbReference type="Proteomes" id="UP000031594">
    <property type="component" value="Unassembled WGS sequence"/>
</dbReference>
<dbReference type="GO" id="GO:0009247">
    <property type="term" value="P:glycolipid biosynthetic process"/>
    <property type="evidence" value="ECO:0007669"/>
    <property type="project" value="InterPro"/>
</dbReference>
<feature type="domain" description="Polymerase/histidinol phosphatase N-terminal" evidence="5">
    <location>
        <begin position="402"/>
        <end position="493"/>
    </location>
</feature>
<dbReference type="Pfam" id="PF04101">
    <property type="entry name" value="Glyco_tran_28_C"/>
    <property type="match status" value="1"/>
</dbReference>
<dbReference type="SUPFAM" id="SSF53756">
    <property type="entry name" value="UDP-Glycosyltransferase/glycogen phosphorylase"/>
    <property type="match status" value="1"/>
</dbReference>
<evidence type="ECO:0000256" key="4">
    <source>
        <dbReference type="ARBA" id="ARBA00022679"/>
    </source>
</evidence>